<reference evidence="4" key="1">
    <citation type="journal article" date="2022" name="Int. J. Mol. Sci.">
        <title>Draft Genome of Tanacetum Coccineum: Genomic Comparison of Closely Related Tanacetum-Family Plants.</title>
        <authorList>
            <person name="Yamashiro T."/>
            <person name="Shiraishi A."/>
            <person name="Nakayama K."/>
            <person name="Satake H."/>
        </authorList>
    </citation>
    <scope>NUCLEOTIDE SEQUENCE</scope>
</reference>
<dbReference type="Gene3D" id="3.30.1230.20">
    <property type="match status" value="1"/>
</dbReference>
<evidence type="ECO:0000256" key="3">
    <source>
        <dbReference type="ARBA" id="ARBA00023274"/>
    </source>
</evidence>
<proteinExistence type="inferred from homology"/>
<organism evidence="4 5">
    <name type="scientific">Tanacetum coccineum</name>
    <dbReference type="NCBI Taxonomy" id="301880"/>
    <lineage>
        <taxon>Eukaryota</taxon>
        <taxon>Viridiplantae</taxon>
        <taxon>Streptophyta</taxon>
        <taxon>Embryophyta</taxon>
        <taxon>Tracheophyta</taxon>
        <taxon>Spermatophyta</taxon>
        <taxon>Magnoliopsida</taxon>
        <taxon>eudicotyledons</taxon>
        <taxon>Gunneridae</taxon>
        <taxon>Pentapetalae</taxon>
        <taxon>asterids</taxon>
        <taxon>campanulids</taxon>
        <taxon>Asterales</taxon>
        <taxon>Asteraceae</taxon>
        <taxon>Asteroideae</taxon>
        <taxon>Anthemideae</taxon>
        <taxon>Anthemidinae</taxon>
        <taxon>Tanacetum</taxon>
    </lineage>
</organism>
<dbReference type="EMBL" id="BQNB010017408">
    <property type="protein sequence ID" value="GJT62827.1"/>
    <property type="molecule type" value="Genomic_DNA"/>
</dbReference>
<dbReference type="InterPro" id="IPR038579">
    <property type="entry name" value="Ribosomal_eS21_sf"/>
</dbReference>
<protein>
    <submittedName>
        <fullName evidence="4">40S ribosomal protein S21-2-like protein</fullName>
    </submittedName>
</protein>
<evidence type="ECO:0000313" key="5">
    <source>
        <dbReference type="Proteomes" id="UP001151760"/>
    </source>
</evidence>
<dbReference type="InterPro" id="IPR001931">
    <property type="entry name" value="Ribosomal_eS21"/>
</dbReference>
<dbReference type="Proteomes" id="UP001151760">
    <property type="component" value="Unassembled WGS sequence"/>
</dbReference>
<name>A0ABQ5FJW0_9ASTR</name>
<evidence type="ECO:0000256" key="2">
    <source>
        <dbReference type="ARBA" id="ARBA00022980"/>
    </source>
</evidence>
<comment type="caution">
    <text evidence="4">The sequence shown here is derived from an EMBL/GenBank/DDBJ whole genome shotgun (WGS) entry which is preliminary data.</text>
</comment>
<dbReference type="Pfam" id="PF01249">
    <property type="entry name" value="Ribosomal_S21e"/>
    <property type="match status" value="1"/>
</dbReference>
<reference evidence="4" key="2">
    <citation type="submission" date="2022-01" db="EMBL/GenBank/DDBJ databases">
        <authorList>
            <person name="Yamashiro T."/>
            <person name="Shiraishi A."/>
            <person name="Satake H."/>
            <person name="Nakayama K."/>
        </authorList>
    </citation>
    <scope>NUCLEOTIDE SEQUENCE</scope>
</reference>
<dbReference type="PANTHER" id="PTHR10442">
    <property type="entry name" value="40S RIBOSOMAL PROTEIN S21"/>
    <property type="match status" value="1"/>
</dbReference>
<evidence type="ECO:0000256" key="1">
    <source>
        <dbReference type="ARBA" id="ARBA00010228"/>
    </source>
</evidence>
<keyword evidence="5" id="KW-1185">Reference proteome</keyword>
<comment type="similarity">
    <text evidence="1">Belongs to the eukaryotic ribosomal protein eS21 family.</text>
</comment>
<keyword evidence="3" id="KW-0687">Ribonucleoprotein</keyword>
<accession>A0ABQ5FJW0</accession>
<sequence length="134" mass="15344">MQNEQGRNMDLYIPSWCSATNRLIAAKDHASVQISVGHLYESARCPVPYFCSLWFCARSGDVVPPTSSYEVTRDFCNEPFLLDITSSLDSELSTLHILDDFLAPSSWQDMMMKNDFLRAKLDSYAKHNSEFKNY</sequence>
<gene>
    <name evidence="4" type="ORF">Tco_1006360</name>
</gene>
<evidence type="ECO:0000313" key="4">
    <source>
        <dbReference type="EMBL" id="GJT62827.1"/>
    </source>
</evidence>
<keyword evidence="2" id="KW-0689">Ribosomal protein</keyword>